<dbReference type="AlphaFoldDB" id="A0A9J6FG97"/>
<dbReference type="EMBL" id="JABSTR010000003">
    <property type="protein sequence ID" value="KAH9365342.1"/>
    <property type="molecule type" value="Genomic_DNA"/>
</dbReference>
<feature type="region of interest" description="Disordered" evidence="1">
    <location>
        <begin position="425"/>
        <end position="446"/>
    </location>
</feature>
<evidence type="ECO:0000259" key="2">
    <source>
        <dbReference type="PROSITE" id="PS51644"/>
    </source>
</evidence>
<protein>
    <recommendedName>
        <fullName evidence="2">HTH OST-type domain-containing protein</fullName>
    </recommendedName>
</protein>
<feature type="domain" description="HTH OST-type" evidence="2">
    <location>
        <begin position="353"/>
        <end position="429"/>
    </location>
</feature>
<keyword evidence="4" id="KW-1185">Reference proteome</keyword>
<dbReference type="InterPro" id="IPR025605">
    <property type="entry name" value="OST-HTH/LOTUS_dom"/>
</dbReference>
<reference evidence="3 4" key="1">
    <citation type="journal article" date="2020" name="Cell">
        <title>Large-Scale Comparative Analyses of Tick Genomes Elucidate Their Genetic Diversity and Vector Capacities.</title>
        <authorList>
            <consortium name="Tick Genome and Microbiome Consortium (TIGMIC)"/>
            <person name="Jia N."/>
            <person name="Wang J."/>
            <person name="Shi W."/>
            <person name="Du L."/>
            <person name="Sun Y."/>
            <person name="Zhan W."/>
            <person name="Jiang J.F."/>
            <person name="Wang Q."/>
            <person name="Zhang B."/>
            <person name="Ji P."/>
            <person name="Bell-Sakyi L."/>
            <person name="Cui X.M."/>
            <person name="Yuan T.T."/>
            <person name="Jiang B.G."/>
            <person name="Yang W.F."/>
            <person name="Lam T.T."/>
            <person name="Chang Q.C."/>
            <person name="Ding S.J."/>
            <person name="Wang X.J."/>
            <person name="Zhu J.G."/>
            <person name="Ruan X.D."/>
            <person name="Zhao L."/>
            <person name="Wei J.T."/>
            <person name="Ye R.Z."/>
            <person name="Que T.C."/>
            <person name="Du C.H."/>
            <person name="Zhou Y.H."/>
            <person name="Cheng J.X."/>
            <person name="Dai P.F."/>
            <person name="Guo W.B."/>
            <person name="Han X.H."/>
            <person name="Huang E.J."/>
            <person name="Li L.F."/>
            <person name="Wei W."/>
            <person name="Gao Y.C."/>
            <person name="Liu J.Z."/>
            <person name="Shao H.Z."/>
            <person name="Wang X."/>
            <person name="Wang C.C."/>
            <person name="Yang T.C."/>
            <person name="Huo Q.B."/>
            <person name="Li W."/>
            <person name="Chen H.Y."/>
            <person name="Chen S.E."/>
            <person name="Zhou L.G."/>
            <person name="Ni X.B."/>
            <person name="Tian J.H."/>
            <person name="Sheng Y."/>
            <person name="Liu T."/>
            <person name="Pan Y.S."/>
            <person name="Xia L.Y."/>
            <person name="Li J."/>
            <person name="Zhao F."/>
            <person name="Cao W.C."/>
        </authorList>
    </citation>
    <scope>NUCLEOTIDE SEQUENCE [LARGE SCALE GENOMIC DNA]</scope>
    <source>
        <strain evidence="3">HaeL-2018</strain>
    </source>
</reference>
<dbReference type="OrthoDB" id="6514399at2759"/>
<feature type="region of interest" description="Disordered" evidence="1">
    <location>
        <begin position="117"/>
        <end position="154"/>
    </location>
</feature>
<proteinExistence type="predicted"/>
<dbReference type="Proteomes" id="UP000821853">
    <property type="component" value="Unassembled WGS sequence"/>
</dbReference>
<name>A0A9J6FG97_HAELO</name>
<feature type="compositionally biased region" description="Low complexity" evidence="1">
    <location>
        <begin position="128"/>
        <end position="137"/>
    </location>
</feature>
<dbReference type="CDD" id="cd08824">
    <property type="entry name" value="LOTUS"/>
    <property type="match status" value="1"/>
</dbReference>
<feature type="domain" description="HTH OST-type" evidence="2">
    <location>
        <begin position="277"/>
        <end position="351"/>
    </location>
</feature>
<gene>
    <name evidence="3" type="ORF">HPB48_017475</name>
</gene>
<comment type="caution">
    <text evidence="3">The sequence shown here is derived from an EMBL/GenBank/DDBJ whole genome shotgun (WGS) entry which is preliminary data.</text>
</comment>
<dbReference type="Pfam" id="PF12872">
    <property type="entry name" value="OST-HTH"/>
    <property type="match status" value="2"/>
</dbReference>
<evidence type="ECO:0000313" key="4">
    <source>
        <dbReference type="Proteomes" id="UP000821853"/>
    </source>
</evidence>
<evidence type="ECO:0000313" key="3">
    <source>
        <dbReference type="EMBL" id="KAH9365342.1"/>
    </source>
</evidence>
<dbReference type="VEuPathDB" id="VectorBase:HLOH_040280"/>
<organism evidence="3 4">
    <name type="scientific">Haemaphysalis longicornis</name>
    <name type="common">Bush tick</name>
    <dbReference type="NCBI Taxonomy" id="44386"/>
    <lineage>
        <taxon>Eukaryota</taxon>
        <taxon>Metazoa</taxon>
        <taxon>Ecdysozoa</taxon>
        <taxon>Arthropoda</taxon>
        <taxon>Chelicerata</taxon>
        <taxon>Arachnida</taxon>
        <taxon>Acari</taxon>
        <taxon>Parasitiformes</taxon>
        <taxon>Ixodida</taxon>
        <taxon>Ixodoidea</taxon>
        <taxon>Ixodidae</taxon>
        <taxon>Haemaphysalinae</taxon>
        <taxon>Haemaphysalis</taxon>
    </lineage>
</organism>
<evidence type="ECO:0000256" key="1">
    <source>
        <dbReference type="SAM" id="MobiDB-lite"/>
    </source>
</evidence>
<sequence>MNLRNLASLAAEVKEVGYSWMARGPLNTGPSVRCRSQQLRRLLLPAAPGCDPRGTLCGVIFGVAHGESGRLVGSVSSPDAFVEVCMTTIDPGTEASDLKKMLFNLSQEHEMVTAEPLRCPLHHPPPSSSSSSTTLPSVEPSGESSRAQRADVPAPLPSICMPRARFAAHMERLLDTHSGSLPLDSFQWCYEAEFGPLPLAPDLEPWREGCVPLEHLVASLPGVTVVTSAQGFKRAVRDSLEDPLPNGEYTSIVPSIALCLGLHAVLKHRTSRLLTLKLKKLSGEVVELLYQQEQCSLPLQQFIPAFHRHFGRTCWLADYRCTRLVDLLAAIGHVVEILGQGSTRVVTLTHEVQLERFVVDVKAVLEDPGSPQALLLSSLPQRYQDVHRRPLRVADYGVCCLDDLLHTLPRSMVLVGSPPARGLSCSQPPTSWLRDPKSSPSILPAA</sequence>
<dbReference type="InterPro" id="IPR041966">
    <property type="entry name" value="LOTUS-like"/>
</dbReference>
<dbReference type="PROSITE" id="PS51644">
    <property type="entry name" value="HTH_OST"/>
    <property type="match status" value="2"/>
</dbReference>
<accession>A0A9J6FG97</accession>
<dbReference type="Gene3D" id="3.30.420.610">
    <property type="entry name" value="LOTUS domain-like"/>
    <property type="match status" value="2"/>
</dbReference>